<keyword evidence="3" id="KW-1185">Reference proteome</keyword>
<dbReference type="Pfam" id="PF00296">
    <property type="entry name" value="Bac_luciferase"/>
    <property type="match status" value="1"/>
</dbReference>
<protein>
    <submittedName>
        <fullName evidence="2">LLM class F420-dependent oxidoreductase</fullName>
    </submittedName>
</protein>
<reference evidence="2 3" key="1">
    <citation type="journal article" date="2019" name="Emerg. Microbes Infect.">
        <title>Comprehensive subspecies identification of 175 nontuberculous mycobacteria species based on 7547 genomic profiles.</title>
        <authorList>
            <person name="Matsumoto Y."/>
            <person name="Kinjo T."/>
            <person name="Motooka D."/>
            <person name="Nabeya D."/>
            <person name="Jung N."/>
            <person name="Uechi K."/>
            <person name="Horii T."/>
            <person name="Iida T."/>
            <person name="Fujita J."/>
            <person name="Nakamura S."/>
        </authorList>
    </citation>
    <scope>NUCLEOTIDE SEQUENCE [LARGE SCALE GENOMIC DNA]</scope>
    <source>
        <strain evidence="2 3">JCM 12143</strain>
    </source>
</reference>
<dbReference type="SUPFAM" id="SSF51679">
    <property type="entry name" value="Bacterial luciferase-like"/>
    <property type="match status" value="1"/>
</dbReference>
<dbReference type="Gene3D" id="3.20.20.30">
    <property type="entry name" value="Luciferase-like domain"/>
    <property type="match status" value="1"/>
</dbReference>
<dbReference type="EMBL" id="AP022564">
    <property type="protein sequence ID" value="BBX21820.1"/>
    <property type="molecule type" value="Genomic_DNA"/>
</dbReference>
<proteinExistence type="predicted"/>
<dbReference type="PANTHER" id="PTHR43244:SF2">
    <property type="entry name" value="CONSERVED HYPOTHETICAL ALANINE AND PROLINE-RICH PROTEIN"/>
    <property type="match status" value="1"/>
</dbReference>
<dbReference type="CDD" id="cd01097">
    <property type="entry name" value="Tetrahydromethanopterin_reductase"/>
    <property type="match status" value="1"/>
</dbReference>
<dbReference type="PANTHER" id="PTHR43244">
    <property type="match status" value="1"/>
</dbReference>
<evidence type="ECO:0000313" key="3">
    <source>
        <dbReference type="Proteomes" id="UP000467636"/>
    </source>
</evidence>
<evidence type="ECO:0000259" key="1">
    <source>
        <dbReference type="Pfam" id="PF00296"/>
    </source>
</evidence>
<accession>A0AAD1MH28</accession>
<dbReference type="InterPro" id="IPR050564">
    <property type="entry name" value="F420-G6PD/mer"/>
</dbReference>
<name>A0AAD1MH28_9MYCO</name>
<feature type="domain" description="Luciferase-like" evidence="1">
    <location>
        <begin position="14"/>
        <end position="307"/>
    </location>
</feature>
<dbReference type="NCBIfam" id="TIGR03617">
    <property type="entry name" value="F420_MSMEG_2256"/>
    <property type="match status" value="1"/>
</dbReference>
<sequence>MLKVLTALSGLIGVADQARELRDAGVHGVFTFEGPHDVFAPLTVAAGVGGLDLMTNVAIAFPRNPIHLAHQANDHQLLSGGRFVLGLGTQVRAQVEKRFGAAFDHPVDRMVELIAALRAIFESWDTGGRLDFRGDYYRHTLMTPTFSPGPNPHGAPPIYLGALGPRLTRAAAEHADGLLVMPFSTKRFLHQRTMAAVRTGLQRAGRHAAEFAVVPEVIVATGATDAEREAAEAATRMLLGFYASTPAYAPVLAEHGWQDLQPELNALSKQGRWPEMGARIDDEVLHTIAACGTPAQVAAHIRDRVDGISDTVCIYQAAPIAPALIGEIVSELR</sequence>
<dbReference type="InterPro" id="IPR011251">
    <property type="entry name" value="Luciferase-like_dom"/>
</dbReference>
<gene>
    <name evidence="2" type="ORF">MTER_12310</name>
</gene>
<organism evidence="2 3">
    <name type="scientific">Mycolicibacter terrae</name>
    <dbReference type="NCBI Taxonomy" id="1788"/>
    <lineage>
        <taxon>Bacteria</taxon>
        <taxon>Bacillati</taxon>
        <taxon>Actinomycetota</taxon>
        <taxon>Actinomycetes</taxon>
        <taxon>Mycobacteriales</taxon>
        <taxon>Mycobacteriaceae</taxon>
        <taxon>Mycolicibacter</taxon>
    </lineage>
</organism>
<evidence type="ECO:0000313" key="2">
    <source>
        <dbReference type="EMBL" id="BBX21820.1"/>
    </source>
</evidence>
<dbReference type="Proteomes" id="UP000467636">
    <property type="component" value="Chromosome"/>
</dbReference>
<dbReference type="GO" id="GO:0016705">
    <property type="term" value="F:oxidoreductase activity, acting on paired donors, with incorporation or reduction of molecular oxygen"/>
    <property type="evidence" value="ECO:0007669"/>
    <property type="project" value="InterPro"/>
</dbReference>
<dbReference type="InterPro" id="IPR036661">
    <property type="entry name" value="Luciferase-like_sf"/>
</dbReference>
<dbReference type="AlphaFoldDB" id="A0AAD1MH28"/>
<dbReference type="InterPro" id="IPR019919">
    <property type="entry name" value="Lucif-like_OxRdtase_MSMEG_2256"/>
</dbReference>